<dbReference type="InterPro" id="IPR036291">
    <property type="entry name" value="NAD(P)-bd_dom_sf"/>
</dbReference>
<dbReference type="GO" id="GO:0008460">
    <property type="term" value="F:dTDP-glucose 4,6-dehydratase activity"/>
    <property type="evidence" value="ECO:0007669"/>
    <property type="project" value="UniProtKB-EC"/>
</dbReference>
<evidence type="ECO:0000313" key="9">
    <source>
        <dbReference type="EMBL" id="OGC80155.1"/>
    </source>
</evidence>
<dbReference type="Proteomes" id="UP000177845">
    <property type="component" value="Unassembled WGS sequence"/>
</dbReference>
<dbReference type="Gene3D" id="3.40.50.720">
    <property type="entry name" value="NAD(P)-binding Rossmann-like Domain"/>
    <property type="match status" value="1"/>
</dbReference>
<comment type="catalytic activity">
    <reaction evidence="1 7">
        <text>dTDP-alpha-D-glucose = dTDP-4-dehydro-6-deoxy-alpha-D-glucose + H2O</text>
        <dbReference type="Rhea" id="RHEA:17221"/>
        <dbReference type="ChEBI" id="CHEBI:15377"/>
        <dbReference type="ChEBI" id="CHEBI:57477"/>
        <dbReference type="ChEBI" id="CHEBI:57649"/>
        <dbReference type="EC" id="4.2.1.46"/>
    </reaction>
</comment>
<dbReference type="InterPro" id="IPR016040">
    <property type="entry name" value="NAD(P)-bd_dom"/>
</dbReference>
<dbReference type="GO" id="GO:0009225">
    <property type="term" value="P:nucleotide-sugar metabolic process"/>
    <property type="evidence" value="ECO:0007669"/>
    <property type="project" value="InterPro"/>
</dbReference>
<comment type="caution">
    <text evidence="9">The sequence shown here is derived from an EMBL/GenBank/DDBJ whole genome shotgun (WGS) entry which is preliminary data.</text>
</comment>
<comment type="similarity">
    <text evidence="3 7">Belongs to the NAD(P)-dependent epimerase/dehydratase family. dTDP-glucose dehydratase subfamily.</text>
</comment>
<dbReference type="InterPro" id="IPR005888">
    <property type="entry name" value="dTDP_Gluc_deHydtase"/>
</dbReference>
<evidence type="ECO:0000313" key="10">
    <source>
        <dbReference type="Proteomes" id="UP000177845"/>
    </source>
</evidence>
<protein>
    <recommendedName>
        <fullName evidence="4 7">dTDP-glucose 4,6-dehydratase</fullName>
        <ecNumber evidence="4 7">4.2.1.46</ecNumber>
    </recommendedName>
</protein>
<evidence type="ECO:0000256" key="3">
    <source>
        <dbReference type="ARBA" id="ARBA00008178"/>
    </source>
</evidence>
<dbReference type="PANTHER" id="PTHR43000">
    <property type="entry name" value="DTDP-D-GLUCOSE 4,6-DEHYDRATASE-RELATED"/>
    <property type="match status" value="1"/>
</dbReference>
<reference evidence="9 10" key="1">
    <citation type="journal article" date="2016" name="Nat. Commun.">
        <title>Thousands of microbial genomes shed light on interconnected biogeochemical processes in an aquifer system.</title>
        <authorList>
            <person name="Anantharaman K."/>
            <person name="Brown C.T."/>
            <person name="Hug L.A."/>
            <person name="Sharon I."/>
            <person name="Castelle C.J."/>
            <person name="Probst A.J."/>
            <person name="Thomas B.C."/>
            <person name="Singh A."/>
            <person name="Wilkins M.J."/>
            <person name="Karaoz U."/>
            <person name="Brodie E.L."/>
            <person name="Williams K.H."/>
            <person name="Hubbard S.S."/>
            <person name="Banfield J.F."/>
        </authorList>
    </citation>
    <scope>NUCLEOTIDE SEQUENCE [LARGE SCALE GENOMIC DNA]</scope>
</reference>
<dbReference type="Pfam" id="PF16363">
    <property type="entry name" value="GDP_Man_Dehyd"/>
    <property type="match status" value="1"/>
</dbReference>
<evidence type="ECO:0000256" key="4">
    <source>
        <dbReference type="ARBA" id="ARBA00011990"/>
    </source>
</evidence>
<evidence type="ECO:0000256" key="5">
    <source>
        <dbReference type="ARBA" id="ARBA00023027"/>
    </source>
</evidence>
<dbReference type="Gene3D" id="3.90.25.10">
    <property type="entry name" value="UDP-galactose 4-epimerase, domain 1"/>
    <property type="match status" value="1"/>
</dbReference>
<dbReference type="CDD" id="cd05246">
    <property type="entry name" value="dTDP_GD_SDR_e"/>
    <property type="match status" value="1"/>
</dbReference>
<accession>A0A1F4XER9</accession>
<organism evidence="9 10">
    <name type="scientific">candidate division WWE3 bacterium RIFOXYD1_FULL_43_17</name>
    <dbReference type="NCBI Taxonomy" id="1802652"/>
    <lineage>
        <taxon>Bacteria</taxon>
        <taxon>Katanobacteria</taxon>
    </lineage>
</organism>
<sequence length="330" mass="37333">MKLLITGGLGFIGSEIARQSIEKGFETIVVDKVTYAGDLERLRGYEKKYSFYKEDITNREGISKILLEVKPDVVVHTAAETHVDRSIKDPAIFIETNVGGTQVVLDAAKEVGVSKFINFSTDEVYGALGEDGQFTENTPLNPHSPYSVSKAAADMLGRAYFHTFNLPVITVRPSNNYGPWQYPEKLVPVMIFKAHMGENLPVYGKGQNVREWLHVKDCAGAVFAVIEKGQPGEVYNIGSGEEKRNIDTVKAILSLMNKPESLIEFVKDRPGHDFRYSLSVEKIKRELGWEPEITFEIGMKNTVEWYLDNLDWMKTKLSDLKSYWEKAYYK</sequence>
<dbReference type="AlphaFoldDB" id="A0A1F4XER9"/>
<proteinExistence type="inferred from homology"/>
<evidence type="ECO:0000256" key="6">
    <source>
        <dbReference type="ARBA" id="ARBA00023239"/>
    </source>
</evidence>
<feature type="domain" description="NAD(P)-binding" evidence="8">
    <location>
        <begin position="4"/>
        <end position="301"/>
    </location>
</feature>
<dbReference type="NCBIfam" id="TIGR01181">
    <property type="entry name" value="dTDP_gluc_dehyt"/>
    <property type="match status" value="1"/>
</dbReference>
<gene>
    <name evidence="9" type="ORF">A3K01_02535</name>
</gene>
<comment type="cofactor">
    <cofactor evidence="2 7">
        <name>NAD(+)</name>
        <dbReference type="ChEBI" id="CHEBI:57540"/>
    </cofactor>
</comment>
<evidence type="ECO:0000256" key="2">
    <source>
        <dbReference type="ARBA" id="ARBA00001911"/>
    </source>
</evidence>
<evidence type="ECO:0000259" key="8">
    <source>
        <dbReference type="Pfam" id="PF16363"/>
    </source>
</evidence>
<dbReference type="SUPFAM" id="SSF51735">
    <property type="entry name" value="NAD(P)-binding Rossmann-fold domains"/>
    <property type="match status" value="1"/>
</dbReference>
<name>A0A1F4XER9_UNCKA</name>
<keyword evidence="5" id="KW-0520">NAD</keyword>
<dbReference type="EMBL" id="MEWJ01000020">
    <property type="protein sequence ID" value="OGC80155.1"/>
    <property type="molecule type" value="Genomic_DNA"/>
</dbReference>
<evidence type="ECO:0000256" key="7">
    <source>
        <dbReference type="RuleBase" id="RU004473"/>
    </source>
</evidence>
<dbReference type="EC" id="4.2.1.46" evidence="4 7"/>
<evidence type="ECO:0000256" key="1">
    <source>
        <dbReference type="ARBA" id="ARBA00001539"/>
    </source>
</evidence>
<keyword evidence="6 7" id="KW-0456">Lyase</keyword>